<dbReference type="PANTHER" id="PTHR46033">
    <property type="entry name" value="PROTEIN MAIN-LIKE 2"/>
    <property type="match status" value="1"/>
</dbReference>
<sequence length="322" mass="37654">MDPRIEPYVRASGFYYLTQMGYTRSDHRLLQALVERWRPETNTFHLRHGEMTVTLQDVAVLTGLPIDGKLVIYLSWLKETFSIVPDIDLDDDILQQYARAYILFVLGSTIFADGTGNKIHACYLYLLRDLDDAGRYSWGAAALAHLYRALYKGSVLGERSSAGSHGFYSIWSWERLHVGRPDLHDSDFVLGDRPLGARLPFACRDHMELWLARVPLICFDIVEMHVPDRVTRQFGVHQDIPSTVEVIDRVNRRGRQDTNWMVYHQTFIERWDQRLDHIHQLHHTRSSRRYMEWYWERTVRHITPPPPPHHPPGYVAQHSVIS</sequence>
<name>A0AAV9A1Y5_ACOGR</name>
<proteinExistence type="predicted"/>
<gene>
    <name evidence="2" type="ORF">QJS04_geneDACA002448</name>
</gene>
<keyword evidence="3" id="KW-1185">Reference proteome</keyword>
<reference evidence="2" key="1">
    <citation type="journal article" date="2023" name="Nat. Commun.">
        <title>Diploid and tetraploid genomes of Acorus and the evolution of monocots.</title>
        <authorList>
            <person name="Ma L."/>
            <person name="Liu K.W."/>
            <person name="Li Z."/>
            <person name="Hsiao Y.Y."/>
            <person name="Qi Y."/>
            <person name="Fu T."/>
            <person name="Tang G.D."/>
            <person name="Zhang D."/>
            <person name="Sun W.H."/>
            <person name="Liu D.K."/>
            <person name="Li Y."/>
            <person name="Chen G.Z."/>
            <person name="Liu X.D."/>
            <person name="Liao X.Y."/>
            <person name="Jiang Y.T."/>
            <person name="Yu X."/>
            <person name="Hao Y."/>
            <person name="Huang J."/>
            <person name="Zhao X.W."/>
            <person name="Ke S."/>
            <person name="Chen Y.Y."/>
            <person name="Wu W.L."/>
            <person name="Hsu J.L."/>
            <person name="Lin Y.F."/>
            <person name="Huang M.D."/>
            <person name="Li C.Y."/>
            <person name="Huang L."/>
            <person name="Wang Z.W."/>
            <person name="Zhao X."/>
            <person name="Zhong W.Y."/>
            <person name="Peng D.H."/>
            <person name="Ahmad S."/>
            <person name="Lan S."/>
            <person name="Zhang J.S."/>
            <person name="Tsai W.C."/>
            <person name="Van de Peer Y."/>
            <person name="Liu Z.J."/>
        </authorList>
    </citation>
    <scope>NUCLEOTIDE SEQUENCE</scope>
    <source>
        <strain evidence="2">SCP</strain>
    </source>
</reference>
<dbReference type="Proteomes" id="UP001179952">
    <property type="component" value="Unassembled WGS sequence"/>
</dbReference>
<feature type="domain" description="Aminotransferase-like plant mobile" evidence="1">
    <location>
        <begin position="204"/>
        <end position="294"/>
    </location>
</feature>
<reference evidence="2" key="2">
    <citation type="submission" date="2023-06" db="EMBL/GenBank/DDBJ databases">
        <authorList>
            <person name="Ma L."/>
            <person name="Liu K.-W."/>
            <person name="Li Z."/>
            <person name="Hsiao Y.-Y."/>
            <person name="Qi Y."/>
            <person name="Fu T."/>
            <person name="Tang G."/>
            <person name="Zhang D."/>
            <person name="Sun W.-H."/>
            <person name="Liu D.-K."/>
            <person name="Li Y."/>
            <person name="Chen G.-Z."/>
            <person name="Liu X.-D."/>
            <person name="Liao X.-Y."/>
            <person name="Jiang Y.-T."/>
            <person name="Yu X."/>
            <person name="Hao Y."/>
            <person name="Huang J."/>
            <person name="Zhao X.-W."/>
            <person name="Ke S."/>
            <person name="Chen Y.-Y."/>
            <person name="Wu W.-L."/>
            <person name="Hsu J.-L."/>
            <person name="Lin Y.-F."/>
            <person name="Huang M.-D."/>
            <person name="Li C.-Y."/>
            <person name="Huang L."/>
            <person name="Wang Z.-W."/>
            <person name="Zhao X."/>
            <person name="Zhong W.-Y."/>
            <person name="Peng D.-H."/>
            <person name="Ahmad S."/>
            <person name="Lan S."/>
            <person name="Zhang J.-S."/>
            <person name="Tsai W.-C."/>
            <person name="Van De Peer Y."/>
            <person name="Liu Z.-J."/>
        </authorList>
    </citation>
    <scope>NUCLEOTIDE SEQUENCE</scope>
    <source>
        <strain evidence="2">SCP</strain>
        <tissue evidence="2">Leaves</tissue>
    </source>
</reference>
<accession>A0AAV9A1Y5</accession>
<evidence type="ECO:0000313" key="3">
    <source>
        <dbReference type="Proteomes" id="UP001179952"/>
    </source>
</evidence>
<dbReference type="GO" id="GO:0010073">
    <property type="term" value="P:meristem maintenance"/>
    <property type="evidence" value="ECO:0007669"/>
    <property type="project" value="InterPro"/>
</dbReference>
<dbReference type="Pfam" id="PF10536">
    <property type="entry name" value="PMD"/>
    <property type="match status" value="2"/>
</dbReference>
<comment type="caution">
    <text evidence="2">The sequence shown here is derived from an EMBL/GenBank/DDBJ whole genome shotgun (WGS) entry which is preliminary data.</text>
</comment>
<dbReference type="AlphaFoldDB" id="A0AAV9A1Y5"/>
<dbReference type="PANTHER" id="PTHR46033:SF62">
    <property type="entry name" value="AMINOTRANSFERASE-LIKE PLANT MOBILE DOMAIN-CONTAINING PROTEIN"/>
    <property type="match status" value="1"/>
</dbReference>
<evidence type="ECO:0000313" key="2">
    <source>
        <dbReference type="EMBL" id="KAK1257597.1"/>
    </source>
</evidence>
<organism evidence="2 3">
    <name type="scientific">Acorus gramineus</name>
    <name type="common">Dwarf sweet flag</name>
    <dbReference type="NCBI Taxonomy" id="55184"/>
    <lineage>
        <taxon>Eukaryota</taxon>
        <taxon>Viridiplantae</taxon>
        <taxon>Streptophyta</taxon>
        <taxon>Embryophyta</taxon>
        <taxon>Tracheophyta</taxon>
        <taxon>Spermatophyta</taxon>
        <taxon>Magnoliopsida</taxon>
        <taxon>Liliopsida</taxon>
        <taxon>Acoraceae</taxon>
        <taxon>Acorus</taxon>
    </lineage>
</organism>
<dbReference type="EMBL" id="JAUJYN010000038">
    <property type="protein sequence ID" value="KAK1257597.1"/>
    <property type="molecule type" value="Genomic_DNA"/>
</dbReference>
<dbReference type="InterPro" id="IPR044824">
    <property type="entry name" value="MAIN-like"/>
</dbReference>
<evidence type="ECO:0000259" key="1">
    <source>
        <dbReference type="Pfam" id="PF10536"/>
    </source>
</evidence>
<feature type="domain" description="Aminotransferase-like plant mobile" evidence="1">
    <location>
        <begin position="71"/>
        <end position="185"/>
    </location>
</feature>
<protein>
    <recommendedName>
        <fullName evidence="1">Aminotransferase-like plant mobile domain-containing protein</fullName>
    </recommendedName>
</protein>
<dbReference type="InterPro" id="IPR019557">
    <property type="entry name" value="AminoTfrase-like_pln_mobile"/>
</dbReference>